<dbReference type="InterPro" id="IPR001509">
    <property type="entry name" value="Epimerase_deHydtase"/>
</dbReference>
<sequence>MRLLVLGGTRFVGRALVDDALARGWEVTAVHRGLTGALPAGVRVRTADRTSEAALADALGDGTWDAVVDTWAGAPAVAGLSARLLRGRAGRLGYVSSLSVYEWGAHGNESSPVVAGDPAATDGDYAAVKRGAELALTEVFPDAVLARAGLILGPHEDIGRLPWWLDRIARGGPVVAPGRPARPLQYVDARDLARWLLDGVAGDLAGPVDVVSRSGHATTADLLQACVEVTGSDARLVWVDEERLAAAGAQPWTHLPCWVPESGEFAGFLESDTSLAAATGLACRPVRDTVADTWAWLQAEPRPPQRPDRPVHGLPAEIEAHLLAG</sequence>
<name>A0ABP3SG63_9ACTN</name>
<dbReference type="InterPro" id="IPR036291">
    <property type="entry name" value="NAD(P)-bd_dom_sf"/>
</dbReference>
<dbReference type="RefSeq" id="WP_344608639.1">
    <property type="nucleotide sequence ID" value="NZ_BAAAHE010000046.1"/>
</dbReference>
<dbReference type="Proteomes" id="UP001500957">
    <property type="component" value="Unassembled WGS sequence"/>
</dbReference>
<evidence type="ECO:0000259" key="1">
    <source>
        <dbReference type="Pfam" id="PF01370"/>
    </source>
</evidence>
<keyword evidence="3" id="KW-1185">Reference proteome</keyword>
<evidence type="ECO:0000313" key="3">
    <source>
        <dbReference type="Proteomes" id="UP001500957"/>
    </source>
</evidence>
<dbReference type="Pfam" id="PF01370">
    <property type="entry name" value="Epimerase"/>
    <property type="match status" value="1"/>
</dbReference>
<dbReference type="Gene3D" id="3.40.50.720">
    <property type="entry name" value="NAD(P)-binding Rossmann-like Domain"/>
    <property type="match status" value="1"/>
</dbReference>
<protein>
    <submittedName>
        <fullName evidence="2">SDR family oxidoreductase</fullName>
    </submittedName>
</protein>
<gene>
    <name evidence="2" type="ORF">GCM10009547_42900</name>
</gene>
<dbReference type="SUPFAM" id="SSF51735">
    <property type="entry name" value="NAD(P)-binding Rossmann-fold domains"/>
    <property type="match status" value="1"/>
</dbReference>
<accession>A0ABP3SG63</accession>
<comment type="caution">
    <text evidence="2">The sequence shown here is derived from an EMBL/GenBank/DDBJ whole genome shotgun (WGS) entry which is preliminary data.</text>
</comment>
<proteinExistence type="predicted"/>
<feature type="domain" description="NAD-dependent epimerase/dehydratase" evidence="1">
    <location>
        <begin position="4"/>
        <end position="75"/>
    </location>
</feature>
<dbReference type="EMBL" id="BAAAHE010000046">
    <property type="protein sequence ID" value="GAA0634298.1"/>
    <property type="molecule type" value="Genomic_DNA"/>
</dbReference>
<organism evidence="2 3">
    <name type="scientific">Sporichthya brevicatena</name>
    <dbReference type="NCBI Taxonomy" id="171442"/>
    <lineage>
        <taxon>Bacteria</taxon>
        <taxon>Bacillati</taxon>
        <taxon>Actinomycetota</taxon>
        <taxon>Actinomycetes</taxon>
        <taxon>Sporichthyales</taxon>
        <taxon>Sporichthyaceae</taxon>
        <taxon>Sporichthya</taxon>
    </lineage>
</organism>
<evidence type="ECO:0000313" key="2">
    <source>
        <dbReference type="EMBL" id="GAA0634298.1"/>
    </source>
</evidence>
<reference evidence="3" key="1">
    <citation type="journal article" date="2019" name="Int. J. Syst. Evol. Microbiol.">
        <title>The Global Catalogue of Microorganisms (GCM) 10K type strain sequencing project: providing services to taxonomists for standard genome sequencing and annotation.</title>
        <authorList>
            <consortium name="The Broad Institute Genomics Platform"/>
            <consortium name="The Broad Institute Genome Sequencing Center for Infectious Disease"/>
            <person name="Wu L."/>
            <person name="Ma J."/>
        </authorList>
    </citation>
    <scope>NUCLEOTIDE SEQUENCE [LARGE SCALE GENOMIC DNA]</scope>
    <source>
        <strain evidence="3">JCM 10671</strain>
    </source>
</reference>